<accession>A0A2G8T8N0</accession>
<feature type="compositionally biased region" description="Basic and acidic residues" evidence="4">
    <location>
        <begin position="313"/>
        <end position="325"/>
    </location>
</feature>
<feature type="domain" description="Gp5/Type VI secretion system Vgr C-terminal trimerisation" evidence="6">
    <location>
        <begin position="479"/>
        <end position="592"/>
    </location>
</feature>
<dbReference type="Pfam" id="PF05954">
    <property type="entry name" value="Phage_GPD"/>
    <property type="match status" value="1"/>
</dbReference>
<comment type="subcellular location">
    <subcellularLocation>
        <location evidence="1">Secreted</location>
    </subcellularLocation>
</comment>
<dbReference type="PANTHER" id="PTHR32305">
    <property type="match status" value="1"/>
</dbReference>
<dbReference type="Proteomes" id="UP000230390">
    <property type="component" value="Unassembled WGS sequence"/>
</dbReference>
<dbReference type="InterPro" id="IPR054030">
    <property type="entry name" value="Gp5_Vgr_C"/>
</dbReference>
<dbReference type="InterPro" id="IPR017847">
    <property type="entry name" value="T6SS_RhsGE_Vgr_subset"/>
</dbReference>
<dbReference type="InterPro" id="IPR050708">
    <property type="entry name" value="T6SS_VgrG/RHS"/>
</dbReference>
<dbReference type="NCBIfam" id="TIGR01646">
    <property type="entry name" value="vgr_GE"/>
    <property type="match status" value="1"/>
</dbReference>
<dbReference type="InterPro" id="IPR006533">
    <property type="entry name" value="T6SS_Vgr_RhsGE"/>
</dbReference>
<dbReference type="OrthoDB" id="1907165at2"/>
<dbReference type="Gene3D" id="2.30.110.50">
    <property type="match status" value="1"/>
</dbReference>
<dbReference type="SUPFAM" id="SSF69349">
    <property type="entry name" value="Phage fibre proteins"/>
    <property type="match status" value="2"/>
</dbReference>
<evidence type="ECO:0000256" key="4">
    <source>
        <dbReference type="SAM" id="MobiDB-lite"/>
    </source>
</evidence>
<proteinExistence type="inferred from homology"/>
<dbReference type="GO" id="GO:0005576">
    <property type="term" value="C:extracellular region"/>
    <property type="evidence" value="ECO:0007669"/>
    <property type="project" value="UniProtKB-SubCell"/>
</dbReference>
<gene>
    <name evidence="7" type="ORF">CR105_24760</name>
</gene>
<organism evidence="7 8">
    <name type="scientific">Massilia eurypsychrophila</name>
    <dbReference type="NCBI Taxonomy" id="1485217"/>
    <lineage>
        <taxon>Bacteria</taxon>
        <taxon>Pseudomonadati</taxon>
        <taxon>Pseudomonadota</taxon>
        <taxon>Betaproteobacteria</taxon>
        <taxon>Burkholderiales</taxon>
        <taxon>Oxalobacteraceae</taxon>
        <taxon>Telluria group</taxon>
        <taxon>Massilia</taxon>
    </lineage>
</organism>
<feature type="region of interest" description="Disordered" evidence="4">
    <location>
        <begin position="302"/>
        <end position="326"/>
    </location>
</feature>
<evidence type="ECO:0000256" key="1">
    <source>
        <dbReference type="ARBA" id="ARBA00004613"/>
    </source>
</evidence>
<dbReference type="SUPFAM" id="SSF69279">
    <property type="entry name" value="Phage tail proteins"/>
    <property type="match status" value="2"/>
</dbReference>
<keyword evidence="8" id="KW-1185">Reference proteome</keyword>
<evidence type="ECO:0000259" key="6">
    <source>
        <dbReference type="Pfam" id="PF22178"/>
    </source>
</evidence>
<dbReference type="InterPro" id="IPR006531">
    <property type="entry name" value="Gp5/Vgr_OB"/>
</dbReference>
<dbReference type="AlphaFoldDB" id="A0A2G8T8N0"/>
<dbReference type="InterPro" id="IPR037026">
    <property type="entry name" value="Vgr_OB-fold_dom_sf"/>
</dbReference>
<dbReference type="Gene3D" id="4.10.220.110">
    <property type="match status" value="1"/>
</dbReference>
<dbReference type="NCBIfam" id="TIGR03361">
    <property type="entry name" value="VI_Rhs_Vgr"/>
    <property type="match status" value="1"/>
</dbReference>
<comment type="caution">
    <text evidence="7">The sequence shown here is derived from an EMBL/GenBank/DDBJ whole genome shotgun (WGS) entry which is preliminary data.</text>
</comment>
<evidence type="ECO:0000256" key="2">
    <source>
        <dbReference type="ARBA" id="ARBA00005558"/>
    </source>
</evidence>
<dbReference type="Gene3D" id="2.40.50.230">
    <property type="entry name" value="Gp5 N-terminal domain"/>
    <property type="match status" value="1"/>
</dbReference>
<sequence>MEFPRRDGPKATMLANTFDAIEEVSRDFTYTIEVLSNDATISLKAVMGKMVTVSLVRDDGSLRYFNGYVFEFQFVRTDGGFAFYHMVLKPWLAFLRLRQDNAVFQNASVVDLCNKTFGNYTQRDVKYRILGEQPPMTLAVQYNETDHNHIHRRLEDSGLFYWYEHRQDGHTLWLSDDSTRAEPIEGKTPEMAFQSAAGSLEDDGVHQWSAMRRIAAGRVTLGSFDFKNIHREPSVFFPSIQKHGGDYDLEIYENTGAYGFSHESSKRLACLRAEEIEARDQDFAAQGNDRTAQPGRWFKLAGHFSGGSRRRQSGSDRQPDDRSERPYLVLRVHHRARNNYQDGRDALSSYENSFRCMRKTIPWRPTRGWNSEPTRIFGVQTATVVGPPGDEIHTDEYGRVRVQFHWDRKGALDAASSPWVRVVSSWAGANFGQISVPRIEQEVVVQFLDGNCDRPLIIGSVYNSRNMPPWDLPACKTQSGILTRSTVGGGPATANALRFEDKKGAEEVWLHAEKNLRIEVEHDESHSVGNDRKKTVDHDETVEVKHDRTETVGHDERISIGANRTESVGANESITVGGNRTERVGKNDAVRIDGNRNETVLMAKSETVGLAKALSIGALYQTTVGGAMNTSVVMSSSEQVGQHKSVQVGSKYGVDAKEQITLSVGSSRISILPDAIYIEANNVHIKGHQNIHADAPADIYLNTGTASDAPTISFPADSEVADDGTELG</sequence>
<dbReference type="PANTHER" id="PTHR32305:SF15">
    <property type="entry name" value="PROTEIN RHSA-RELATED"/>
    <property type="match status" value="1"/>
</dbReference>
<dbReference type="Pfam" id="PF04717">
    <property type="entry name" value="Phage_base_V"/>
    <property type="match status" value="1"/>
</dbReference>
<dbReference type="SUPFAM" id="SSF69255">
    <property type="entry name" value="gp5 N-terminal domain-like"/>
    <property type="match status" value="1"/>
</dbReference>
<dbReference type="Gene3D" id="3.55.50.10">
    <property type="entry name" value="Baseplate protein-like domains"/>
    <property type="match status" value="1"/>
</dbReference>
<dbReference type="EMBL" id="PDOC01000028">
    <property type="protein sequence ID" value="PIL42401.1"/>
    <property type="molecule type" value="Genomic_DNA"/>
</dbReference>
<reference evidence="7 8" key="1">
    <citation type="submission" date="2017-10" db="EMBL/GenBank/DDBJ databases">
        <title>Massilia psychrophilum sp. nov., a novel purple-pigmented bacterium isolated from Tianshan glacier, Xinjiang Municipality, China.</title>
        <authorList>
            <person name="Wang H."/>
        </authorList>
    </citation>
    <scope>NUCLEOTIDE SEQUENCE [LARGE SCALE GENOMIC DNA]</scope>
    <source>
        <strain evidence="7 8">JCM 30074</strain>
    </source>
</reference>
<evidence type="ECO:0000259" key="5">
    <source>
        <dbReference type="Pfam" id="PF04717"/>
    </source>
</evidence>
<evidence type="ECO:0000313" key="8">
    <source>
        <dbReference type="Proteomes" id="UP000230390"/>
    </source>
</evidence>
<evidence type="ECO:0000256" key="3">
    <source>
        <dbReference type="ARBA" id="ARBA00022525"/>
    </source>
</evidence>
<name>A0A2G8T8N0_9BURK</name>
<dbReference type="Pfam" id="PF22178">
    <property type="entry name" value="Gp5_trimer_C"/>
    <property type="match status" value="1"/>
</dbReference>
<protein>
    <submittedName>
        <fullName evidence="7">Type VI secretion system tip protein VgrG</fullName>
    </submittedName>
</protein>
<keyword evidence="3" id="KW-0964">Secreted</keyword>
<evidence type="ECO:0000313" key="7">
    <source>
        <dbReference type="EMBL" id="PIL42401.1"/>
    </source>
</evidence>
<comment type="similarity">
    <text evidence="2">Belongs to the VgrG protein family.</text>
</comment>
<feature type="domain" description="Gp5/Type VI secretion system Vgr protein OB-fold" evidence="5">
    <location>
        <begin position="394"/>
        <end position="462"/>
    </location>
</feature>